<organism evidence="7 8">
    <name type="scientific">Candidatus Wolfebacteria bacterium RIFCSPLOWO2_01_FULL_45_19</name>
    <dbReference type="NCBI Taxonomy" id="1802557"/>
    <lineage>
        <taxon>Bacteria</taxon>
        <taxon>Candidatus Wolfeibacteriota</taxon>
    </lineage>
</organism>
<dbReference type="GO" id="GO:0006310">
    <property type="term" value="P:DNA recombination"/>
    <property type="evidence" value="ECO:0007669"/>
    <property type="project" value="UniProtKB-KW"/>
</dbReference>
<protein>
    <recommendedName>
        <fullName evidence="9">Tyrosine recombinase XerC</fullName>
    </recommendedName>
</protein>
<evidence type="ECO:0000313" key="8">
    <source>
        <dbReference type="Proteomes" id="UP000178946"/>
    </source>
</evidence>
<evidence type="ECO:0000256" key="3">
    <source>
        <dbReference type="ARBA" id="ARBA00023172"/>
    </source>
</evidence>
<name>A0A1F8DSR9_9BACT</name>
<dbReference type="InterPro" id="IPR050090">
    <property type="entry name" value="Tyrosine_recombinase_XerCD"/>
</dbReference>
<feature type="domain" description="Tyr recombinase" evidence="5">
    <location>
        <begin position="116"/>
        <end position="297"/>
    </location>
</feature>
<sequence>MSHNIIMDIRAALKNYLDYLEIEKNRSVRTTENYKRYLDAFINFSKAKKTADITEEKIRAFRLRLARLQNKNGKALKKNTQAYYVIALRNFLKYLVKRDEPVISPDKIELPKMPSRQIEIIEYGDLERILASPKKNDIRALRDKAILELLFSTGLRLSELCSLSRYADFKRGELTVRGKGDKLRVVFLSDSAKKAIKIYLEKRTDAEEKLFVSLTKSGNIIGPITQRAVQRLIDYHARKSGVQNRVTPHMLRHLFATDLLMNGADLRSVQELLGHSNVSTTQIYTHLTNKNLREIHQTFHARRRK</sequence>
<evidence type="ECO:0000256" key="4">
    <source>
        <dbReference type="PROSITE-ProRule" id="PRU01248"/>
    </source>
</evidence>
<feature type="domain" description="Core-binding (CB)" evidence="6">
    <location>
        <begin position="7"/>
        <end position="96"/>
    </location>
</feature>
<dbReference type="InterPro" id="IPR011010">
    <property type="entry name" value="DNA_brk_join_enz"/>
</dbReference>
<evidence type="ECO:0000313" key="7">
    <source>
        <dbReference type="EMBL" id="OGM90858.1"/>
    </source>
</evidence>
<dbReference type="NCBIfam" id="NF040815">
    <property type="entry name" value="recomb_XerA_Arch"/>
    <property type="match status" value="1"/>
</dbReference>
<dbReference type="PANTHER" id="PTHR30349:SF81">
    <property type="entry name" value="TYROSINE RECOMBINASE XERC"/>
    <property type="match status" value="1"/>
</dbReference>
<dbReference type="InterPro" id="IPR044068">
    <property type="entry name" value="CB"/>
</dbReference>
<keyword evidence="3" id="KW-0233">DNA recombination</keyword>
<dbReference type="InterPro" id="IPR013762">
    <property type="entry name" value="Integrase-like_cat_sf"/>
</dbReference>
<proteinExistence type="predicted"/>
<dbReference type="PROSITE" id="PS51900">
    <property type="entry name" value="CB"/>
    <property type="match status" value="1"/>
</dbReference>
<dbReference type="SUPFAM" id="SSF56349">
    <property type="entry name" value="DNA breaking-rejoining enzymes"/>
    <property type="match status" value="1"/>
</dbReference>
<dbReference type="InterPro" id="IPR010998">
    <property type="entry name" value="Integrase_recombinase_N"/>
</dbReference>
<dbReference type="InterPro" id="IPR002104">
    <property type="entry name" value="Integrase_catalytic"/>
</dbReference>
<comment type="caution">
    <text evidence="7">The sequence shown here is derived from an EMBL/GenBank/DDBJ whole genome shotgun (WGS) entry which is preliminary data.</text>
</comment>
<evidence type="ECO:0008006" key="9">
    <source>
        <dbReference type="Google" id="ProtNLM"/>
    </source>
</evidence>
<dbReference type="Gene3D" id="1.10.443.10">
    <property type="entry name" value="Intergrase catalytic core"/>
    <property type="match status" value="1"/>
</dbReference>
<keyword evidence="1" id="KW-0229">DNA integration</keyword>
<evidence type="ECO:0000256" key="2">
    <source>
        <dbReference type="ARBA" id="ARBA00023125"/>
    </source>
</evidence>
<gene>
    <name evidence="7" type="ORF">A3A20_00005</name>
</gene>
<dbReference type="Gene3D" id="1.10.150.130">
    <property type="match status" value="1"/>
</dbReference>
<evidence type="ECO:0000259" key="6">
    <source>
        <dbReference type="PROSITE" id="PS51900"/>
    </source>
</evidence>
<dbReference type="GO" id="GO:0003677">
    <property type="term" value="F:DNA binding"/>
    <property type="evidence" value="ECO:0007669"/>
    <property type="project" value="UniProtKB-UniRule"/>
</dbReference>
<dbReference type="Pfam" id="PF00589">
    <property type="entry name" value="Phage_integrase"/>
    <property type="match status" value="1"/>
</dbReference>
<dbReference type="AlphaFoldDB" id="A0A1F8DSR9"/>
<accession>A0A1F8DSR9</accession>
<reference evidence="7 8" key="1">
    <citation type="journal article" date="2016" name="Nat. Commun.">
        <title>Thousands of microbial genomes shed light on interconnected biogeochemical processes in an aquifer system.</title>
        <authorList>
            <person name="Anantharaman K."/>
            <person name="Brown C.T."/>
            <person name="Hug L.A."/>
            <person name="Sharon I."/>
            <person name="Castelle C.J."/>
            <person name="Probst A.J."/>
            <person name="Thomas B.C."/>
            <person name="Singh A."/>
            <person name="Wilkins M.J."/>
            <person name="Karaoz U."/>
            <person name="Brodie E.L."/>
            <person name="Williams K.H."/>
            <person name="Hubbard S.S."/>
            <person name="Banfield J.F."/>
        </authorList>
    </citation>
    <scope>NUCLEOTIDE SEQUENCE [LARGE SCALE GENOMIC DNA]</scope>
</reference>
<dbReference type="Pfam" id="PF02899">
    <property type="entry name" value="Phage_int_SAM_1"/>
    <property type="match status" value="1"/>
</dbReference>
<evidence type="ECO:0000259" key="5">
    <source>
        <dbReference type="PROSITE" id="PS51898"/>
    </source>
</evidence>
<dbReference type="GO" id="GO:0015074">
    <property type="term" value="P:DNA integration"/>
    <property type="evidence" value="ECO:0007669"/>
    <property type="project" value="UniProtKB-KW"/>
</dbReference>
<dbReference type="EMBL" id="MGIR01000006">
    <property type="protein sequence ID" value="OGM90858.1"/>
    <property type="molecule type" value="Genomic_DNA"/>
</dbReference>
<dbReference type="InterPro" id="IPR004107">
    <property type="entry name" value="Integrase_SAM-like_N"/>
</dbReference>
<dbReference type="STRING" id="1802557.A3A20_00005"/>
<keyword evidence="2 4" id="KW-0238">DNA-binding</keyword>
<evidence type="ECO:0000256" key="1">
    <source>
        <dbReference type="ARBA" id="ARBA00022908"/>
    </source>
</evidence>
<dbReference type="PROSITE" id="PS51898">
    <property type="entry name" value="TYR_RECOMBINASE"/>
    <property type="match status" value="1"/>
</dbReference>
<dbReference type="Proteomes" id="UP000178946">
    <property type="component" value="Unassembled WGS sequence"/>
</dbReference>
<dbReference type="CDD" id="cd00798">
    <property type="entry name" value="INT_XerDC_C"/>
    <property type="match status" value="1"/>
</dbReference>
<dbReference type="PANTHER" id="PTHR30349">
    <property type="entry name" value="PHAGE INTEGRASE-RELATED"/>
    <property type="match status" value="1"/>
</dbReference>